<protein>
    <submittedName>
        <fullName evidence="1">Uncharacterized protein</fullName>
    </submittedName>
</protein>
<reference evidence="1 2" key="2">
    <citation type="submission" date="2018-06" db="EMBL/GenBank/DDBJ databases">
        <title>Metagenomic assembly of (sub)arctic Cyanobacteria and their associated microbiome from non-axenic cultures.</title>
        <authorList>
            <person name="Baurain D."/>
        </authorList>
    </citation>
    <scope>NUCLEOTIDE SEQUENCE [LARGE SCALE GENOMIC DNA]</scope>
    <source>
        <strain evidence="1">ULC041bin1</strain>
    </source>
</reference>
<dbReference type="AlphaFoldDB" id="A0A2W4YN60"/>
<organism evidence="1 2">
    <name type="scientific">Shackletoniella antarctica</name>
    <dbReference type="NCBI Taxonomy" id="268115"/>
    <lineage>
        <taxon>Bacteria</taxon>
        <taxon>Bacillati</taxon>
        <taxon>Cyanobacteriota</taxon>
        <taxon>Cyanophyceae</taxon>
        <taxon>Oculatellales</taxon>
        <taxon>Oculatellaceae</taxon>
        <taxon>Shackletoniella</taxon>
    </lineage>
</organism>
<evidence type="ECO:0000313" key="2">
    <source>
        <dbReference type="Proteomes" id="UP000249081"/>
    </source>
</evidence>
<proteinExistence type="predicted"/>
<evidence type="ECO:0000313" key="1">
    <source>
        <dbReference type="EMBL" id="PZO44398.1"/>
    </source>
</evidence>
<name>A0A2W4YN60_9CYAN</name>
<reference evidence="2" key="1">
    <citation type="submission" date="2018-04" db="EMBL/GenBank/DDBJ databases">
        <authorList>
            <person name="Cornet L."/>
        </authorList>
    </citation>
    <scope>NUCLEOTIDE SEQUENCE [LARGE SCALE GENOMIC DNA]</scope>
</reference>
<dbReference type="Proteomes" id="UP000249081">
    <property type="component" value="Unassembled WGS sequence"/>
</dbReference>
<comment type="caution">
    <text evidence="1">The sequence shown here is derived from an EMBL/GenBank/DDBJ whole genome shotgun (WGS) entry which is preliminary data.</text>
</comment>
<gene>
    <name evidence="1" type="ORF">DCF17_03990</name>
</gene>
<accession>A0A2W4YN60</accession>
<sequence>MSVYQYYEFQSIDRPLTLPEQATLQALSSRAHITPNRASFLYNYGDFRGDPEAILAEHFDAMLYIANWGTWQIVFRFPKALVERSWFEPYEVEDAIALSTTAHHLILNIKIQEEGGMMGWVEGEGWLPRLLPLRDDLLAGDLRLLYLAWLRVCPNLIEYGEDKDPLEPPVPPNLGKLTPPLKAFVELVELDNALVSAAAQASPSHRPAPALEEWLPQLTEAERQAFLLKLVRREPHVDLQLINRLKELAGANPSVPPASEQERRRFSELAAIAADKEAKRKRNEQAAAKEQRIKNLEALAPKAPQTWDRVQDLIQVKQAYAYDEATQLLRDLRDLAEHQGQLPVFSQRLERLKANYSNRPALMKRLLSIKT</sequence>
<dbReference type="EMBL" id="QBMN01000017">
    <property type="protein sequence ID" value="PZO44398.1"/>
    <property type="molecule type" value="Genomic_DNA"/>
</dbReference>